<evidence type="ECO:0000313" key="2">
    <source>
        <dbReference type="Proteomes" id="UP001620645"/>
    </source>
</evidence>
<gene>
    <name evidence="1" type="ORF">niasHS_002257</name>
</gene>
<dbReference type="AlphaFoldDB" id="A0ABD2KNP8"/>
<keyword evidence="2" id="KW-1185">Reference proteome</keyword>
<name>A0ABD2KNP8_HETSC</name>
<evidence type="ECO:0000313" key="1">
    <source>
        <dbReference type="EMBL" id="KAL3104230.1"/>
    </source>
</evidence>
<reference evidence="1 2" key="1">
    <citation type="submission" date="2024-10" db="EMBL/GenBank/DDBJ databases">
        <authorList>
            <person name="Kim D."/>
        </authorList>
    </citation>
    <scope>NUCLEOTIDE SEQUENCE [LARGE SCALE GENOMIC DNA]</scope>
    <source>
        <strain evidence="1">Taebaek</strain>
    </source>
</reference>
<protein>
    <submittedName>
        <fullName evidence="1">Uncharacterized protein</fullName>
    </submittedName>
</protein>
<proteinExistence type="predicted"/>
<sequence>MSCVGTAYVTRGGTVIRPDELERAMRKSRVESSADTLSPASSSAELSSRLLNANPVWSVYSSSNPYSYWPYRYLTDPNSHEVFWHDVHSQFSALRRLDLFGKHKPSVDYMANNHFWTYPYPYWARHRGYLFDYANPSFYSKEFDLHYYEH</sequence>
<comment type="caution">
    <text evidence="1">The sequence shown here is derived from an EMBL/GenBank/DDBJ whole genome shotgun (WGS) entry which is preliminary data.</text>
</comment>
<organism evidence="1 2">
    <name type="scientific">Heterodera schachtii</name>
    <name type="common">Sugarbeet cyst nematode worm</name>
    <name type="synonym">Tylenchus schachtii</name>
    <dbReference type="NCBI Taxonomy" id="97005"/>
    <lineage>
        <taxon>Eukaryota</taxon>
        <taxon>Metazoa</taxon>
        <taxon>Ecdysozoa</taxon>
        <taxon>Nematoda</taxon>
        <taxon>Chromadorea</taxon>
        <taxon>Rhabditida</taxon>
        <taxon>Tylenchina</taxon>
        <taxon>Tylenchomorpha</taxon>
        <taxon>Tylenchoidea</taxon>
        <taxon>Heteroderidae</taxon>
        <taxon>Heteroderinae</taxon>
        <taxon>Heterodera</taxon>
    </lineage>
</organism>
<dbReference type="Proteomes" id="UP001620645">
    <property type="component" value="Unassembled WGS sequence"/>
</dbReference>
<accession>A0ABD2KNP8</accession>
<dbReference type="EMBL" id="JBICCN010000007">
    <property type="protein sequence ID" value="KAL3104230.1"/>
    <property type="molecule type" value="Genomic_DNA"/>
</dbReference>